<dbReference type="SMART" id="SM00282">
    <property type="entry name" value="LamG"/>
    <property type="match status" value="2"/>
</dbReference>
<dbReference type="InterPro" id="IPR030934">
    <property type="entry name" value="Intein_C"/>
</dbReference>
<dbReference type="PANTHER" id="PTHR32305:SF15">
    <property type="entry name" value="PROTEIN RHSA-RELATED"/>
    <property type="match status" value="1"/>
</dbReference>
<keyword evidence="7" id="KW-1185">Reference proteome</keyword>
<dbReference type="Pfam" id="PF13930">
    <property type="entry name" value="Endonuclea_NS_2"/>
    <property type="match status" value="1"/>
</dbReference>
<evidence type="ECO:0000256" key="4">
    <source>
        <dbReference type="SAM" id="MobiDB-lite"/>
    </source>
</evidence>
<feature type="region of interest" description="Disordered" evidence="4">
    <location>
        <begin position="1906"/>
        <end position="1944"/>
    </location>
</feature>
<dbReference type="InterPro" id="IPR044927">
    <property type="entry name" value="Endonuclea_NS_2"/>
</dbReference>
<dbReference type="InterPro" id="IPR013320">
    <property type="entry name" value="ConA-like_dom_sf"/>
</dbReference>
<accession>A0ABV6UGM9</accession>
<dbReference type="InterPro" id="IPR022385">
    <property type="entry name" value="Rhs_assc_core"/>
</dbReference>
<gene>
    <name evidence="6" type="ORF">ACEZDJ_04805</name>
</gene>
<sequence>MRTRSVRRSSWSLTGRRMRPLVRLVTVLLVAALAVGSGVSTAGAATRGFPALSLPSLTEIAGWFSSPHWGRLPQQAGGTAAGRSHVASAASTRSGRGTGGAPGTGRGQLASYTVRARKVSSGLSAAAPVGFNARTSKRVASKSSATVDYFQNADGSVTRRVRQTPVNYRDAKGDWQPVNTTVSVGTDQRWHEAANSLAVDFAPKASTTSLAAFAVDGSHKLTYGLQGAAAVTGTARGSTVTYPGVLPLTDLLVAPTTTGLKESVVLHSAAAGNQWVFPLQLQGLTAVQGTAGAIDLRNAAGRTVEEIPPAYAFDSKVDPHSGDPATTHAVSYTLQQSAGHTALVVTLDRAWLDNPARRFPVTVDPSINDAWTTTYAESANLGDHSTELSIKAGSYDSGTHSAVGYIAPQLGTFDGSKVTVTAASLQLFDTWASTCAYAEEFDVAAVSAAWTPSGVTGWPGPAYGASIGSLTPATSTLTAACGNTAADRTVGDWLTVPLSTTTFQGWANGTTADHGLAVYAATTNDLTWKQFGSFYDPGYAPILTLTYTGNVAPQLTQTYPANDTTVSTLTPELAAAAIDDGSPNTTLEYDFQIYDSTDTKVVDSGLVTGGDWSVTAGKLKWGQTYEWTVQAYDGSAYSTAAAWASLTPQVPQPVTTSSLSQNSSDHGYDASIGNYTTEDTDASVSVTGPSLDVVRDYNSRDPRTTGGFGAGWSSIFDARAAEQYDTGGAVASVQVTYPDGSVVGFGKNSDGSYSPPSGRFATFKPVTGGYTLTDKNDTVYTFTQALGSGVYGITSVTDADARAVTFTWSSGQITTMTSVTSGRSLHLVWSTPSGATSAHIATVSTDPVTGTDQSTDLLWTYSYTGDALSSLCAPADGTHCTSYGYTTGSQYQAAGLDLDPHSLWTLSDASGTTATSAVIANEGSDNATYSNVTLGQSGPLSGSTATAAGFNGTSSTVTLPNSLAVAANAQTVSLWFKTSSSTASVLYGASSVPVSNGSTPGYYQPMLYIGSSGYLNAEFWYSAGVSPISETLKKVNDGQWHHAVLAAAGASQTLYLDGVNAGTASGTVSVGGGVPVQTLSYPTVGAGFLGGAWPDEPNEGKSGNTGYASYFNGSIADVGLYSYPLSQAQVTALHAAGTSSASLLSSITRPSGKAYAAIAYNASTATVTQVTDENGGTWKLGTPTVTGSSQVYRSAVLGAAPTEYFRLGEGAGAASALDETRGGLGSYSNVTLGAAGPFSDSTAASFNGTSSLVSLPTNNQVTAGSNSVELWFKMPSGSTAGGVLFDYAGASLTGGSPASNNYVPALYVGVDGLLHGRFYGYGYVTSTGKVNDGQWHHALLASGGTTEALYLDGTQQSSSTGAFATAVSTYLYVGAGESSGWTSAPTNTLGYFPGSIADFALYHSQLTAADASAHFQAAHNSAGLLPLETVTVTDPAGKTLSSQYDVTNGNRTISETDALGNRTSYGYDTGGFEHTVIDPDGAMTITGHDVRGNTVSSTTCQNQAANQCSTQYFSYYPDDTTAELTTADPRNDLPLTARSGRSTSATDNTFLTSYGYNTAGDETSVTTPAVPGSPSGRTTSTVYSDGTATYPAADTGNVPKGLPVSTTSPGGAVNTVAYLHNGDVASTTDADGQVTKYSYDGLGRVLTETVVSDTYPNGLTRTLTYDANGQVTKESDPPLTDRVTGAVHTAVSTTVYDADGDVTSQTVADATGGDAPRTDTTTYNAYDQVASHTDANGNAGAADGNTTTSSYDAYGNRISDVDQNGTTTRYAYDADGNLLTQSLASYTGDPVNPSTATTLIESSRAYDPAGRLASITDSMGNTTSYTYTDNGLTSTVTRTDATGKNSFVLQSNSYDAAGDLVQQVTNNGATVTNYTVDAASRTTSTVTDPTSTDRTTQVSYTPDDLVATSTQHDSSGYDRTTSKTYDPMGNTLTETLSGDASGHPSAWYPLNQTAGTAVTDASGNGYTATADSGVTWSGSGATFAGSTTGTGGLISANAPVLTTNSSYTVSAWVDPADVSTYRTFVGQAGANMGAFYLQYSKSYGGWAFITTSADATTATQTIAHTSSATANTWTHLVGVYNSSTGAMSLYVNGALAASATAATTWNASGPLTVGGVKTTGGTISNVVNGQVSDVQAYQRALSAAEVATLYGNGRSGGTVGSSNAQTTTYTYDKRGLPTSMTDADGNTTNYSYDEAGNLAVTTAPAVSVETNGGTAVSARPVTTSGFNTFGEATEEVDPDGNQTDTAYDANGQKVSETLPSYTPPGSSTPITATSTWTYDADGNVVGTAQPDGETTSTSYDQIGDAAQVTAADGSKTHAVYDTNGELVSQTDGTGATTQATYDWMGRQLTSTTLERYPTAQALTSTNSYAVSAGNAYGAFLTSTTTPGGVTTGYKYNSLGETTAVTDGAGNTTTYSYDFMGNQQKTTLPDGTWSDTDYNVSDQPFKTTQYDAASTVLSQTGETYDGVGNLISSTDANGHTSHFTYDAAGTVTQETQPVSATSSITTSFGYDAAGQRTRYTDGRGNSWIYTYTPWGQPQSVVAPATSSYTSAADSTTTDTYNGDGQLVSAVQPGGITTTLGYDKVGNLTSESGTGADAATASRSFTYDSAGQVLTAGTSTAGTSGTTGYQSATSESFTYNDRGSLLTASGSAGSSSFGYNSDGSLTSRTDAAGTTSYGYDTAGRLSTLDDASTGTQLGYSYNTLDQLAAIKYGSTGQTRTYSYNTAHELTGDTLTQGSTTLASMSYGYDADGNLTTKTTTGVTGASSNTYTYDWANRLTSWNNGSTTTAYAYDASSNRVQVGSNVYTYDARDELTSDGVNSYRYSAAGTLQMETTPSGSTTYTTDAYGQQITDGTQGYTLDASGRNITDTDNPLGTSRTFQYSGGGDTIAGDGDYTYTYDPSGGLIGLNTAGAGSTSTGTLALTDQHSDVVAGFTSGATTLTGSATYDPLGNVTASSGTAGGHLGFQSGWTENSTAQVGTASRWYNPATGTFLNKDSVSPNPVPNSASANPFAYIGGNPLSATDPSGHCWFGCSIFNAVSNAVSSAVDDVSSGWDDFSSTFSSGWDDFAHYTYHAVAAVVHTVKHAVSKAVHRIADVYRSTVRRVRRYYHYAARRIRRAYHAAVHAVSSAYHAVRRAAKRVVHAIKKAAHAVAHAARSAYHATVKAVKTAAIYAKHHAAAITSFVVSAAVGMGCEAVTAGIGTIGCAAIAGAVGSLVTQGFACADKGGSSCSAGAFASSAVDGAVAGAVGGALGALGGKLLSKVAPKALDAVGGLFGKGATEAGDSAAADATDQVANDSVADEAGSASQSPTCHSFTAGTQVLMANGSTKAISTIKVGDTIANAVPGLSGTQSHQVTAVIVTHTDHDFADVTIAPTRTAAGKAATTSLKSRVLRKAALGLAASAAGIAALMATHHQSATPAQPVAYTAPAATSTATPATTADQGGVLHTTFHHPFYDETQTAFVEAENLHIGDRLQTPTGTAEVTNLHLFHANTTTYDLTIGTLHTYYVEAGSIPVLVHNCDGDRYSHGGSVRYEGLDELGRPQGVHASIDKSMLDTGSEAGGTRPPGWRGNGTDYNEARGHLLANRLGGAGKGPLARYNLVTLTQNPVNSPLMRDLVEQHIYDAVDVDEIVQYSVKPIYEGANRIPTSLEFSAVGNKGFSLSGFLENPAAGVISGKFSY</sequence>
<keyword evidence="3" id="KW-1015">Disulfide bond</keyword>
<proteinExistence type="predicted"/>
<evidence type="ECO:0000313" key="6">
    <source>
        <dbReference type="EMBL" id="MFC1400605.1"/>
    </source>
</evidence>
<dbReference type="Pfam" id="PF05593">
    <property type="entry name" value="RHS_repeat"/>
    <property type="match status" value="8"/>
</dbReference>
<comment type="caution">
    <text evidence="6">The sequence shown here is derived from an EMBL/GenBank/DDBJ whole genome shotgun (WGS) entry which is preliminary data.</text>
</comment>
<dbReference type="InterPro" id="IPR056823">
    <property type="entry name" value="TEN-like_YD-shell"/>
</dbReference>
<dbReference type="InterPro" id="IPR044929">
    <property type="entry name" value="DNA/RNA_non-sp_Endonuclease_sf"/>
</dbReference>
<dbReference type="SUPFAM" id="SSF51294">
    <property type="entry name" value="Hedgehog/intein (Hint) domain"/>
    <property type="match status" value="2"/>
</dbReference>
<feature type="compositionally biased region" description="Polar residues" evidence="4">
    <location>
        <begin position="1907"/>
        <end position="1938"/>
    </location>
</feature>
<dbReference type="PROSITE" id="PS50818">
    <property type="entry name" value="INTEIN_C_TER"/>
    <property type="match status" value="1"/>
</dbReference>
<dbReference type="Proteomes" id="UP001592528">
    <property type="component" value="Unassembled WGS sequence"/>
</dbReference>
<dbReference type="CDD" id="cd00110">
    <property type="entry name" value="LamG"/>
    <property type="match status" value="1"/>
</dbReference>
<evidence type="ECO:0000256" key="3">
    <source>
        <dbReference type="ARBA" id="ARBA00023157"/>
    </source>
</evidence>
<dbReference type="InterPro" id="IPR050708">
    <property type="entry name" value="T6SS_VgrG/RHS"/>
</dbReference>
<dbReference type="Pfam" id="PF07591">
    <property type="entry name" value="PT-HINT"/>
    <property type="match status" value="1"/>
</dbReference>
<organism evidence="6 7">
    <name type="scientific">Streptacidiphilus cavernicola</name>
    <dbReference type="NCBI Taxonomy" id="3342716"/>
    <lineage>
        <taxon>Bacteria</taxon>
        <taxon>Bacillati</taxon>
        <taxon>Actinomycetota</taxon>
        <taxon>Actinomycetes</taxon>
        <taxon>Kitasatosporales</taxon>
        <taxon>Streptomycetaceae</taxon>
        <taxon>Streptacidiphilus</taxon>
    </lineage>
</organism>
<keyword evidence="1" id="KW-0732">Signal</keyword>
<dbReference type="SMART" id="SM00560">
    <property type="entry name" value="LamGL"/>
    <property type="match status" value="1"/>
</dbReference>
<feature type="region of interest" description="Disordered" evidence="4">
    <location>
        <begin position="1562"/>
        <end position="1582"/>
    </location>
</feature>
<dbReference type="NCBIfam" id="TIGR01643">
    <property type="entry name" value="YD_repeat_2x"/>
    <property type="match status" value="11"/>
</dbReference>
<keyword evidence="2" id="KW-0677">Repeat</keyword>
<evidence type="ECO:0000259" key="5">
    <source>
        <dbReference type="PROSITE" id="PS50025"/>
    </source>
</evidence>
<feature type="domain" description="Laminin G" evidence="5">
    <location>
        <begin position="1242"/>
        <end position="1422"/>
    </location>
</feature>
<dbReference type="SUPFAM" id="SSF49899">
    <property type="entry name" value="Concanavalin A-like lectins/glucanases"/>
    <property type="match status" value="3"/>
</dbReference>
<evidence type="ECO:0000256" key="1">
    <source>
        <dbReference type="ARBA" id="ARBA00022729"/>
    </source>
</evidence>
<name>A0ABV6UGM9_9ACTN</name>
<reference evidence="6 7" key="1">
    <citation type="submission" date="2024-09" db="EMBL/GenBank/DDBJ databases">
        <authorList>
            <person name="Lee S.D."/>
        </authorList>
    </citation>
    <scope>NUCLEOTIDE SEQUENCE [LARGE SCALE GENOMIC DNA]</scope>
    <source>
        <strain evidence="6 7">N1-5</strain>
    </source>
</reference>
<dbReference type="Pfam" id="PF20148">
    <property type="entry name" value="DUF6531"/>
    <property type="match status" value="1"/>
</dbReference>
<dbReference type="NCBIfam" id="TIGR03696">
    <property type="entry name" value="Rhs_assc_core"/>
    <property type="match status" value="1"/>
</dbReference>
<evidence type="ECO:0000256" key="2">
    <source>
        <dbReference type="ARBA" id="ARBA00022737"/>
    </source>
</evidence>
<feature type="compositionally biased region" description="Gly residues" evidence="4">
    <location>
        <begin position="96"/>
        <end position="106"/>
    </location>
</feature>
<dbReference type="InterPro" id="IPR045351">
    <property type="entry name" value="DUF6531"/>
</dbReference>
<feature type="region of interest" description="Disordered" evidence="4">
    <location>
        <begin position="1524"/>
        <end position="1546"/>
    </location>
</feature>
<dbReference type="Gene3D" id="2.170.16.10">
    <property type="entry name" value="Hedgehog/Intein (Hint) domain"/>
    <property type="match status" value="2"/>
</dbReference>
<dbReference type="InterPro" id="IPR036844">
    <property type="entry name" value="Hint_dom_sf"/>
</dbReference>
<dbReference type="EMBL" id="JBHEZZ010000002">
    <property type="protein sequence ID" value="MFC1400605.1"/>
    <property type="molecule type" value="Genomic_DNA"/>
</dbReference>
<dbReference type="RefSeq" id="WP_157623646.1">
    <property type="nucleotide sequence ID" value="NZ_JBHEZZ010000002.1"/>
</dbReference>
<dbReference type="PROSITE" id="PS50025">
    <property type="entry name" value="LAM_G_DOMAIN"/>
    <property type="match status" value="2"/>
</dbReference>
<dbReference type="InterPro" id="IPR006558">
    <property type="entry name" value="LamG-like"/>
</dbReference>
<dbReference type="InterPro" id="IPR031325">
    <property type="entry name" value="RHS_repeat"/>
</dbReference>
<dbReference type="Gene3D" id="2.180.10.10">
    <property type="entry name" value="RHS repeat-associated core"/>
    <property type="match status" value="4"/>
</dbReference>
<dbReference type="Pfam" id="PF25023">
    <property type="entry name" value="TEN_YD-shell"/>
    <property type="match status" value="1"/>
</dbReference>
<dbReference type="PANTHER" id="PTHR32305">
    <property type="match status" value="1"/>
</dbReference>
<dbReference type="InterPro" id="IPR001791">
    <property type="entry name" value="Laminin_G"/>
</dbReference>
<feature type="region of interest" description="Disordered" evidence="4">
    <location>
        <begin position="3552"/>
        <end position="3573"/>
    </location>
</feature>
<protein>
    <submittedName>
        <fullName evidence="6">LamG-like jellyroll fold domain-containing protein</fullName>
    </submittedName>
</protein>
<dbReference type="InterPro" id="IPR006530">
    <property type="entry name" value="YD"/>
</dbReference>
<feature type="domain" description="Laminin G" evidence="5">
    <location>
        <begin position="946"/>
        <end position="1142"/>
    </location>
</feature>
<dbReference type="Gene3D" id="2.60.120.200">
    <property type="match status" value="3"/>
</dbReference>
<feature type="region of interest" description="Disordered" evidence="4">
    <location>
        <begin position="74"/>
        <end position="108"/>
    </location>
</feature>
<dbReference type="Pfam" id="PF13385">
    <property type="entry name" value="Laminin_G_3"/>
    <property type="match status" value="3"/>
</dbReference>
<dbReference type="Gene3D" id="3.40.570.10">
    <property type="entry name" value="Extracellular Endonuclease, subunit A"/>
    <property type="match status" value="1"/>
</dbReference>
<evidence type="ECO:0000313" key="7">
    <source>
        <dbReference type="Proteomes" id="UP001592528"/>
    </source>
</evidence>